<dbReference type="InterPro" id="IPR036097">
    <property type="entry name" value="HisK_dim/P_sf"/>
</dbReference>
<keyword evidence="8" id="KW-1185">Reference proteome</keyword>
<dbReference type="Gene3D" id="2.60.120.10">
    <property type="entry name" value="Jelly Rolls"/>
    <property type="match status" value="1"/>
</dbReference>
<dbReference type="Pfam" id="PF02518">
    <property type="entry name" value="HATPase_c"/>
    <property type="match status" value="1"/>
</dbReference>
<keyword evidence="3 7" id="KW-0808">Transferase</keyword>
<dbReference type="InterPro" id="IPR004358">
    <property type="entry name" value="Sig_transdc_His_kin-like_C"/>
</dbReference>
<evidence type="ECO:0000259" key="5">
    <source>
        <dbReference type="PROSITE" id="PS50042"/>
    </source>
</evidence>
<feature type="domain" description="Cyclic nucleotide-binding" evidence="5">
    <location>
        <begin position="10"/>
        <end position="112"/>
    </location>
</feature>
<evidence type="ECO:0000256" key="1">
    <source>
        <dbReference type="ARBA" id="ARBA00000085"/>
    </source>
</evidence>
<dbReference type="PROSITE" id="PS50042">
    <property type="entry name" value="CNMP_BINDING_3"/>
    <property type="match status" value="1"/>
</dbReference>
<dbReference type="SUPFAM" id="SSF55874">
    <property type="entry name" value="ATPase domain of HSP90 chaperone/DNA topoisomerase II/histidine kinase"/>
    <property type="match status" value="1"/>
</dbReference>
<dbReference type="Gene3D" id="1.10.287.130">
    <property type="match status" value="1"/>
</dbReference>
<comment type="caution">
    <text evidence="7">The sequence shown here is derived from an EMBL/GenBank/DDBJ whole genome shotgun (WGS) entry which is preliminary data.</text>
</comment>
<evidence type="ECO:0000259" key="6">
    <source>
        <dbReference type="PROSITE" id="PS50109"/>
    </source>
</evidence>
<dbReference type="OrthoDB" id="9773246at2"/>
<comment type="catalytic activity">
    <reaction evidence="1">
        <text>ATP + protein L-histidine = ADP + protein N-phospho-L-histidine.</text>
        <dbReference type="EC" id="2.7.13.3"/>
    </reaction>
</comment>
<dbReference type="SMART" id="SM00100">
    <property type="entry name" value="cNMP"/>
    <property type="match status" value="1"/>
</dbReference>
<feature type="domain" description="Histidine kinase" evidence="6">
    <location>
        <begin position="286"/>
        <end position="458"/>
    </location>
</feature>
<dbReference type="SUPFAM" id="SSF51206">
    <property type="entry name" value="cAMP-binding domain-like"/>
    <property type="match status" value="1"/>
</dbReference>
<dbReference type="AlphaFoldDB" id="A0A3S0Y0J0"/>
<dbReference type="InterPro" id="IPR014710">
    <property type="entry name" value="RmlC-like_jellyroll"/>
</dbReference>
<dbReference type="InterPro" id="IPR018490">
    <property type="entry name" value="cNMP-bd_dom_sf"/>
</dbReference>
<dbReference type="STRING" id="211165.GCA_000317285_01936"/>
<dbReference type="EMBL" id="RSCJ01000033">
    <property type="protein sequence ID" value="RUR73765.1"/>
    <property type="molecule type" value="Genomic_DNA"/>
</dbReference>
<dbReference type="Pfam" id="PF00027">
    <property type="entry name" value="cNMP_binding"/>
    <property type="match status" value="1"/>
</dbReference>
<sequence>MLHDPNQMTLFPKLPDDALEEMKHYGSQIQLNAGDVLFNEGDSNYSFHAVLDGEIEITKQVGGETRLLAIHRRGEFVGELSMLTGSAYIVNARAIASTQVLRIDIDTFKQILTDCSPLADVILTAMAGRSKDLEAQLRQQEKMAALGKLSAGLAHELNNPGAAARRAASLLRENFQNLQSLTLGLSCLTKEQLNLLVEIQNQATEYIANAPKLDPLTQSDKEDEVTDWLEERDVANAWKLAPTFVSAGLDSAKLDIISDRIPSDSLGNVLNWLETALSATGLINDIEQSTTRISELVKAIKGYTYMDQAPLQEIDVHEGIENTLLIFSCRIKKGIIIHRNYDRTLPRICAYASELNQVWTNLIDNAIDAMDGKGDLTISTCKDNNCLVVEIADTGIGIPEAIQSRIFEPFFTTKGVGKGTGLGLEITYRIVVNRHKGDIHVESKPGDTRFRVRLPIIKPVDNSCKESKGQSQ</sequence>
<name>A0A3S0Y0J0_CHLFR</name>
<evidence type="ECO:0000256" key="3">
    <source>
        <dbReference type="ARBA" id="ARBA00022777"/>
    </source>
</evidence>
<dbReference type="InterPro" id="IPR005467">
    <property type="entry name" value="His_kinase_dom"/>
</dbReference>
<evidence type="ECO:0000256" key="2">
    <source>
        <dbReference type="ARBA" id="ARBA00012438"/>
    </source>
</evidence>
<evidence type="ECO:0000313" key="8">
    <source>
        <dbReference type="Proteomes" id="UP000268857"/>
    </source>
</evidence>
<dbReference type="PRINTS" id="PR00344">
    <property type="entry name" value="BCTRLSENSOR"/>
</dbReference>
<dbReference type="PROSITE" id="PS50109">
    <property type="entry name" value="HIS_KIN"/>
    <property type="match status" value="1"/>
</dbReference>
<dbReference type="InterPro" id="IPR000595">
    <property type="entry name" value="cNMP-bd_dom"/>
</dbReference>
<dbReference type="SUPFAM" id="SSF47384">
    <property type="entry name" value="Homodimeric domain of signal transducing histidine kinase"/>
    <property type="match status" value="1"/>
</dbReference>
<reference evidence="7 8" key="1">
    <citation type="journal article" date="2019" name="Genome Biol. Evol.">
        <title>Day and night: Metabolic profiles and evolutionary relationships of six axenic non-marine cyanobacteria.</title>
        <authorList>
            <person name="Will S.E."/>
            <person name="Henke P."/>
            <person name="Boedeker C."/>
            <person name="Huang S."/>
            <person name="Brinkmann H."/>
            <person name="Rohde M."/>
            <person name="Jarek M."/>
            <person name="Friedl T."/>
            <person name="Seufert S."/>
            <person name="Schumacher M."/>
            <person name="Overmann J."/>
            <person name="Neumann-Schaal M."/>
            <person name="Petersen J."/>
        </authorList>
    </citation>
    <scope>NUCLEOTIDE SEQUENCE [LARGE SCALE GENOMIC DNA]</scope>
    <source>
        <strain evidence="7 8">PCC 6912</strain>
    </source>
</reference>
<dbReference type="GO" id="GO:0000155">
    <property type="term" value="F:phosphorelay sensor kinase activity"/>
    <property type="evidence" value="ECO:0007669"/>
    <property type="project" value="InterPro"/>
</dbReference>
<gene>
    <name evidence="7" type="ORF">PCC6912_55420</name>
</gene>
<dbReference type="PANTHER" id="PTHR43065">
    <property type="entry name" value="SENSOR HISTIDINE KINASE"/>
    <property type="match status" value="1"/>
</dbReference>
<proteinExistence type="predicted"/>
<dbReference type="EC" id="2.7.13.3" evidence="2"/>
<dbReference type="InterPro" id="IPR036890">
    <property type="entry name" value="HATPase_C_sf"/>
</dbReference>
<protein>
    <recommendedName>
        <fullName evidence="2">histidine kinase</fullName>
        <ecNumber evidence="2">2.7.13.3</ecNumber>
    </recommendedName>
</protein>
<dbReference type="PANTHER" id="PTHR43065:SF48">
    <property type="entry name" value="HISTIDINE KINASE"/>
    <property type="match status" value="1"/>
</dbReference>
<evidence type="ECO:0000313" key="7">
    <source>
        <dbReference type="EMBL" id="RUR73765.1"/>
    </source>
</evidence>
<dbReference type="CDD" id="cd00038">
    <property type="entry name" value="CAP_ED"/>
    <property type="match status" value="1"/>
</dbReference>
<dbReference type="InterPro" id="IPR003594">
    <property type="entry name" value="HATPase_dom"/>
</dbReference>
<evidence type="ECO:0000256" key="4">
    <source>
        <dbReference type="ARBA" id="ARBA00023012"/>
    </source>
</evidence>
<dbReference type="SMART" id="SM00387">
    <property type="entry name" value="HATPase_c"/>
    <property type="match status" value="1"/>
</dbReference>
<dbReference type="Proteomes" id="UP000268857">
    <property type="component" value="Unassembled WGS sequence"/>
</dbReference>
<accession>A0A3S0Y0J0</accession>
<dbReference type="RefSeq" id="WP_016877104.1">
    <property type="nucleotide sequence ID" value="NZ_AJLN01000061.1"/>
</dbReference>
<keyword evidence="4" id="KW-0902">Two-component regulatory system</keyword>
<dbReference type="Gene3D" id="3.30.565.10">
    <property type="entry name" value="Histidine kinase-like ATPase, C-terminal domain"/>
    <property type="match status" value="1"/>
</dbReference>
<organism evidence="7 8">
    <name type="scientific">Chlorogloeopsis fritschii PCC 6912</name>
    <dbReference type="NCBI Taxonomy" id="211165"/>
    <lineage>
        <taxon>Bacteria</taxon>
        <taxon>Bacillati</taxon>
        <taxon>Cyanobacteriota</taxon>
        <taxon>Cyanophyceae</taxon>
        <taxon>Nostocales</taxon>
        <taxon>Chlorogloeopsidaceae</taxon>
        <taxon>Chlorogloeopsis</taxon>
    </lineage>
</organism>
<keyword evidence="3 7" id="KW-0418">Kinase</keyword>